<evidence type="ECO:0000256" key="4">
    <source>
        <dbReference type="ARBA" id="ARBA00022692"/>
    </source>
</evidence>
<dbReference type="EMBL" id="QRVL01000013">
    <property type="protein sequence ID" value="RGS37954.1"/>
    <property type="molecule type" value="Genomic_DNA"/>
</dbReference>
<reference evidence="15 16" key="1">
    <citation type="submission" date="2018-08" db="EMBL/GenBank/DDBJ databases">
        <title>A genome reference for cultivated species of the human gut microbiota.</title>
        <authorList>
            <person name="Zou Y."/>
            <person name="Xue W."/>
            <person name="Luo G."/>
        </authorList>
    </citation>
    <scope>NUCLEOTIDE SEQUENCE [LARGE SCALE GENOMIC DNA]</scope>
    <source>
        <strain evidence="15 16">AF22-12AC</strain>
    </source>
</reference>
<dbReference type="SUPFAM" id="SSF81573">
    <property type="entry name" value="F1F0 ATP synthase subunit B, membrane domain"/>
    <property type="match status" value="1"/>
</dbReference>
<dbReference type="HAMAP" id="MF_01398">
    <property type="entry name" value="ATP_synth_b_bprime"/>
    <property type="match status" value="1"/>
</dbReference>
<evidence type="ECO:0000256" key="11">
    <source>
        <dbReference type="ARBA" id="ARBA00037847"/>
    </source>
</evidence>
<dbReference type="RefSeq" id="WP_118097930.1">
    <property type="nucleotide sequence ID" value="NZ_CAUBGO010000025.1"/>
</dbReference>
<dbReference type="GO" id="GO:0016787">
    <property type="term" value="F:hydrolase activity"/>
    <property type="evidence" value="ECO:0007669"/>
    <property type="project" value="UniProtKB-KW"/>
</dbReference>
<keyword evidence="3 12" id="KW-0138">CF(0)</keyword>
<evidence type="ECO:0000256" key="12">
    <source>
        <dbReference type="HAMAP-Rule" id="MF_01398"/>
    </source>
</evidence>
<dbReference type="AlphaFoldDB" id="A0A395V4F3"/>
<organism evidence="15 16">
    <name type="scientific">Roseburia hominis</name>
    <dbReference type="NCBI Taxonomy" id="301301"/>
    <lineage>
        <taxon>Bacteria</taxon>
        <taxon>Bacillati</taxon>
        <taxon>Bacillota</taxon>
        <taxon>Clostridia</taxon>
        <taxon>Lachnospirales</taxon>
        <taxon>Lachnospiraceae</taxon>
        <taxon>Roseburia</taxon>
    </lineage>
</organism>
<keyword evidence="2 12" id="KW-0813">Transport</keyword>
<dbReference type="GO" id="GO:0046933">
    <property type="term" value="F:proton-transporting ATP synthase activity, rotational mechanism"/>
    <property type="evidence" value="ECO:0007669"/>
    <property type="project" value="UniProtKB-UniRule"/>
</dbReference>
<dbReference type="Proteomes" id="UP000266172">
    <property type="component" value="Unassembled WGS sequence"/>
</dbReference>
<keyword evidence="4 12" id="KW-0812">Transmembrane</keyword>
<keyword evidence="7 12" id="KW-0406">Ion transport</keyword>
<feature type="coiled-coil region" evidence="14">
    <location>
        <begin position="43"/>
        <end position="89"/>
    </location>
</feature>
<dbReference type="Gene3D" id="1.20.5.620">
    <property type="entry name" value="F1F0 ATP synthase subunit B, membrane domain"/>
    <property type="match status" value="1"/>
</dbReference>
<comment type="subunit">
    <text evidence="12">F-type ATPases have 2 components, F(1) - the catalytic core - and F(0) - the membrane proton channel. F(1) has five subunits: alpha(3), beta(3), gamma(1), delta(1), epsilon(1). F(0) has three main subunits: a(1), b(2) and c(10-14). The alpha and beta chains form an alternating ring which encloses part of the gamma chain. F(1) is attached to F(0) by a central stalk formed by the gamma and epsilon chains, while a peripheral stalk is formed by the delta and b chains.</text>
</comment>
<evidence type="ECO:0000256" key="14">
    <source>
        <dbReference type="SAM" id="Coils"/>
    </source>
</evidence>
<comment type="subcellular location">
    <subcellularLocation>
        <location evidence="12">Cell membrane</location>
        <topology evidence="12">Single-pass membrane protein</topology>
    </subcellularLocation>
    <subcellularLocation>
        <location evidence="11">Endomembrane system</location>
        <topology evidence="11">Single-pass membrane protein</topology>
    </subcellularLocation>
</comment>
<comment type="function">
    <text evidence="12">Component of the F(0) channel, it forms part of the peripheral stalk, linking F(1) to F(0).</text>
</comment>
<dbReference type="CDD" id="cd06503">
    <property type="entry name" value="ATP-synt_Fo_b"/>
    <property type="match status" value="1"/>
</dbReference>
<evidence type="ECO:0000256" key="3">
    <source>
        <dbReference type="ARBA" id="ARBA00022547"/>
    </source>
</evidence>
<evidence type="ECO:0000256" key="2">
    <source>
        <dbReference type="ARBA" id="ARBA00022448"/>
    </source>
</evidence>
<gene>
    <name evidence="12 15" type="primary">atpF</name>
    <name evidence="15" type="ORF">DWX93_13030</name>
</gene>
<dbReference type="PANTHER" id="PTHR33445">
    <property type="entry name" value="ATP SYNTHASE SUBUNIT B', CHLOROPLASTIC"/>
    <property type="match status" value="1"/>
</dbReference>
<dbReference type="Pfam" id="PF00430">
    <property type="entry name" value="ATP-synt_B"/>
    <property type="match status" value="1"/>
</dbReference>
<evidence type="ECO:0000256" key="8">
    <source>
        <dbReference type="ARBA" id="ARBA00023136"/>
    </source>
</evidence>
<dbReference type="InterPro" id="IPR005864">
    <property type="entry name" value="ATP_synth_F0_bsu_bac"/>
</dbReference>
<evidence type="ECO:0000313" key="15">
    <source>
        <dbReference type="EMBL" id="RGS37954.1"/>
    </source>
</evidence>
<evidence type="ECO:0000256" key="5">
    <source>
        <dbReference type="ARBA" id="ARBA00022781"/>
    </source>
</evidence>
<keyword evidence="12" id="KW-1003">Cell membrane</keyword>
<evidence type="ECO:0000256" key="6">
    <source>
        <dbReference type="ARBA" id="ARBA00022989"/>
    </source>
</evidence>
<evidence type="ECO:0000256" key="13">
    <source>
        <dbReference type="RuleBase" id="RU003848"/>
    </source>
</evidence>
<keyword evidence="15" id="KW-0378">Hydrolase</keyword>
<dbReference type="GO" id="GO:0045259">
    <property type="term" value="C:proton-transporting ATP synthase complex"/>
    <property type="evidence" value="ECO:0007669"/>
    <property type="project" value="UniProtKB-KW"/>
</dbReference>
<dbReference type="GO" id="GO:0012505">
    <property type="term" value="C:endomembrane system"/>
    <property type="evidence" value="ECO:0007669"/>
    <property type="project" value="UniProtKB-SubCell"/>
</dbReference>
<proteinExistence type="inferred from homology"/>
<keyword evidence="9 12" id="KW-0066">ATP synthesis</keyword>
<protein>
    <recommendedName>
        <fullName evidence="12">ATP synthase subunit b</fullName>
    </recommendedName>
    <alternativeName>
        <fullName evidence="12">ATP synthase F(0) sector subunit b</fullName>
    </alternativeName>
    <alternativeName>
        <fullName evidence="12">ATPase subunit I</fullName>
    </alternativeName>
    <alternativeName>
        <fullName evidence="12">F-type ATPase subunit b</fullName>
        <shortName evidence="12">F-ATPase subunit b</shortName>
    </alternativeName>
</protein>
<feature type="transmembrane region" description="Helical" evidence="12">
    <location>
        <begin position="6"/>
        <end position="24"/>
    </location>
</feature>
<comment type="function">
    <text evidence="10 12">F(1)F(0) ATP synthase produces ATP from ADP in the presence of a proton or sodium gradient. F-type ATPases consist of two structural domains, F(1) containing the extramembraneous catalytic core and F(0) containing the membrane proton channel, linked together by a central stalk and a peripheral stalk. During catalysis, ATP synthesis in the catalytic domain of F(1) is coupled via a rotary mechanism of the central stalk subunits to proton translocation.</text>
</comment>
<dbReference type="InterPro" id="IPR028987">
    <property type="entry name" value="ATP_synth_B-like_membr_sf"/>
</dbReference>
<dbReference type="InterPro" id="IPR002146">
    <property type="entry name" value="ATP_synth_b/b'su_bac/chlpt"/>
</dbReference>
<dbReference type="GO" id="GO:0005886">
    <property type="term" value="C:plasma membrane"/>
    <property type="evidence" value="ECO:0007669"/>
    <property type="project" value="UniProtKB-SubCell"/>
</dbReference>
<name>A0A395V4F3_9FIRM</name>
<keyword evidence="14" id="KW-0175">Coiled coil</keyword>
<keyword evidence="6 12" id="KW-1133">Transmembrane helix</keyword>
<evidence type="ECO:0000256" key="10">
    <source>
        <dbReference type="ARBA" id="ARBA00025198"/>
    </source>
</evidence>
<evidence type="ECO:0000256" key="1">
    <source>
        <dbReference type="ARBA" id="ARBA00005513"/>
    </source>
</evidence>
<accession>A0A395V4F3</accession>
<comment type="caution">
    <text evidence="15">The sequence shown here is derived from an EMBL/GenBank/DDBJ whole genome shotgun (WGS) entry which is preliminary data.</text>
</comment>
<keyword evidence="5 12" id="KW-0375">Hydrogen ion transport</keyword>
<keyword evidence="8 12" id="KW-0472">Membrane</keyword>
<comment type="similarity">
    <text evidence="1 12 13">Belongs to the ATPase B chain family.</text>
</comment>
<dbReference type="PANTHER" id="PTHR33445:SF2">
    <property type="entry name" value="ATP SYNTHASE SUBUNIT B', CHLOROPLASTIC"/>
    <property type="match status" value="1"/>
</dbReference>
<dbReference type="InterPro" id="IPR050059">
    <property type="entry name" value="ATP_synthase_B_chain"/>
</dbReference>
<dbReference type="NCBIfam" id="TIGR01144">
    <property type="entry name" value="ATP_synt_b"/>
    <property type="match status" value="1"/>
</dbReference>
<dbReference type="GO" id="GO:0046961">
    <property type="term" value="F:proton-transporting ATPase activity, rotational mechanism"/>
    <property type="evidence" value="ECO:0007669"/>
    <property type="project" value="TreeGrafter"/>
</dbReference>
<evidence type="ECO:0000313" key="16">
    <source>
        <dbReference type="Proteomes" id="UP000266172"/>
    </source>
</evidence>
<evidence type="ECO:0000256" key="9">
    <source>
        <dbReference type="ARBA" id="ARBA00023310"/>
    </source>
</evidence>
<evidence type="ECO:0000256" key="7">
    <source>
        <dbReference type="ARBA" id="ARBA00023065"/>
    </source>
</evidence>
<sequence length="168" mass="18827">MQLLRIDWNVIFTIVNLIVLYLGLRKFLIGPVTKVMDQRKQLIEGQMADARHVNEQANELKAQYEDALKQAHEESAQIVEKARKSAQAEYESRMDAADAEAQRIIANAHKSIDLEREKTVQELQSQIAGLAMAATAKVLGDTDQAAQNKLMYEQFLAKTGGLNDTNSK</sequence>